<evidence type="ECO:0000256" key="2">
    <source>
        <dbReference type="ARBA" id="ARBA00023163"/>
    </source>
</evidence>
<dbReference type="STRING" id="1123303.GCA_000372425_00434"/>
<reference evidence="4 5" key="1">
    <citation type="submission" date="2018-06" db="EMBL/GenBank/DDBJ databases">
        <authorList>
            <consortium name="Pathogen Informatics"/>
            <person name="Doyle S."/>
        </authorList>
    </citation>
    <scope>NUCLEOTIDE SEQUENCE [LARGE SCALE GENOMIC DNA]</scope>
    <source>
        <strain evidence="4 5">NCTC12278</strain>
    </source>
</reference>
<gene>
    <name evidence="4" type="ORF">NCTC12278_00905</name>
</gene>
<evidence type="ECO:0000313" key="4">
    <source>
        <dbReference type="EMBL" id="SQF40338.1"/>
    </source>
</evidence>
<protein>
    <submittedName>
        <fullName evidence="4">MarR family transcriptional regulator</fullName>
    </submittedName>
</protein>
<dbReference type="SMART" id="SM00347">
    <property type="entry name" value="HTH_MARR"/>
    <property type="match status" value="1"/>
</dbReference>
<dbReference type="Pfam" id="PF01047">
    <property type="entry name" value="MarR"/>
    <property type="match status" value="1"/>
</dbReference>
<organism evidence="4 5">
    <name type="scientific">Streptococcus ferus</name>
    <dbReference type="NCBI Taxonomy" id="1345"/>
    <lineage>
        <taxon>Bacteria</taxon>
        <taxon>Bacillati</taxon>
        <taxon>Bacillota</taxon>
        <taxon>Bacilli</taxon>
        <taxon>Lactobacillales</taxon>
        <taxon>Streptococcaceae</taxon>
        <taxon>Streptococcus</taxon>
    </lineage>
</organism>
<dbReference type="GO" id="GO:0006950">
    <property type="term" value="P:response to stress"/>
    <property type="evidence" value="ECO:0007669"/>
    <property type="project" value="TreeGrafter"/>
</dbReference>
<dbReference type="Gene3D" id="1.10.10.10">
    <property type="entry name" value="Winged helix-like DNA-binding domain superfamily/Winged helix DNA-binding domain"/>
    <property type="match status" value="1"/>
</dbReference>
<proteinExistence type="predicted"/>
<dbReference type="PROSITE" id="PS50995">
    <property type="entry name" value="HTH_MARR_2"/>
    <property type="match status" value="1"/>
</dbReference>
<keyword evidence="5" id="KW-1185">Reference proteome</keyword>
<dbReference type="InterPro" id="IPR000835">
    <property type="entry name" value="HTH_MarR-typ"/>
</dbReference>
<dbReference type="AlphaFoldDB" id="A0A2X3VLP0"/>
<dbReference type="PANTHER" id="PTHR33164">
    <property type="entry name" value="TRANSCRIPTIONAL REGULATOR, MARR FAMILY"/>
    <property type="match status" value="1"/>
</dbReference>
<dbReference type="InterPro" id="IPR039422">
    <property type="entry name" value="MarR/SlyA-like"/>
</dbReference>
<name>A0A2X3VLP0_9STRE</name>
<keyword evidence="2" id="KW-0804">Transcription</keyword>
<dbReference type="OrthoDB" id="2612963at2"/>
<accession>A0A2X3VLP0</accession>
<dbReference type="Proteomes" id="UP000249495">
    <property type="component" value="Chromosome 1"/>
</dbReference>
<feature type="domain" description="HTH marR-type" evidence="3">
    <location>
        <begin position="3"/>
        <end position="139"/>
    </location>
</feature>
<dbReference type="InterPro" id="IPR036388">
    <property type="entry name" value="WH-like_DNA-bd_sf"/>
</dbReference>
<dbReference type="KEGG" id="sfer:NCTC12278_00905"/>
<dbReference type="RefSeq" id="WP_081601029.1">
    <property type="nucleotide sequence ID" value="NZ_LS483343.1"/>
</dbReference>
<dbReference type="GO" id="GO:0003700">
    <property type="term" value="F:DNA-binding transcription factor activity"/>
    <property type="evidence" value="ECO:0007669"/>
    <property type="project" value="InterPro"/>
</dbReference>
<dbReference type="EMBL" id="LS483343">
    <property type="protein sequence ID" value="SQF40338.1"/>
    <property type="molecule type" value="Genomic_DNA"/>
</dbReference>
<dbReference type="PANTHER" id="PTHR33164:SF56">
    <property type="entry name" value="HTH-TYPE TRANSCRIPTIONAL REGULATOR MHQR"/>
    <property type="match status" value="1"/>
</dbReference>
<sequence>MEQQSLSELIRHIAIYQEAFIYQRIKESGLTTAQSHVIHFLTTQPHAPQKEIASYLGKSEATTANVLKQLERKQLILRFSPKRDERLKQILLTPKGKDLAENVTEAFNQLDHVSPRLYRPELDSKLAELLTELLEHYQKS</sequence>
<dbReference type="InterPro" id="IPR036390">
    <property type="entry name" value="WH_DNA-bd_sf"/>
</dbReference>
<dbReference type="SUPFAM" id="SSF46785">
    <property type="entry name" value="Winged helix' DNA-binding domain"/>
    <property type="match status" value="1"/>
</dbReference>
<evidence type="ECO:0000259" key="3">
    <source>
        <dbReference type="PROSITE" id="PS50995"/>
    </source>
</evidence>
<keyword evidence="1" id="KW-0805">Transcription regulation</keyword>
<evidence type="ECO:0000313" key="5">
    <source>
        <dbReference type="Proteomes" id="UP000249495"/>
    </source>
</evidence>
<evidence type="ECO:0000256" key="1">
    <source>
        <dbReference type="ARBA" id="ARBA00023015"/>
    </source>
</evidence>